<dbReference type="Pfam" id="PF00010">
    <property type="entry name" value="HLH"/>
    <property type="match status" value="1"/>
</dbReference>
<evidence type="ECO:0000256" key="1">
    <source>
        <dbReference type="ARBA" id="ARBA00004123"/>
    </source>
</evidence>
<dbReference type="Pfam" id="PF14215">
    <property type="entry name" value="bHLH-MYC_N"/>
    <property type="match status" value="1"/>
</dbReference>
<dbReference type="Proteomes" id="UP000012960">
    <property type="component" value="Unplaced"/>
</dbReference>
<sequence length="649" mass="72496">MCRAMDVGTIHEALSPKHLRKQLAATVREIQWSYAIFWSPSTGQPGVLAWSDGYYNGDIKTRKMTQPMELKADQMGLQRSKQLRELYGSLSAGDNNQQTRRPSASLSPEDLTDAEWYYLVCMTFTFTPGQGLPGKAFATNQHIWLNNAQFADSKIFSRSLLAKSASIQTLVCIPFAGGVLELGTTEKVLEDPALIKQISSFFREMPNPVGSEKSASSPQMTENDEDILCPSLDNDVDSSMALEEHDLMSGRQAATETDPTHLPFGLGSYAAAAEHAQPVQDKVEEPEIVSPDDSSNVYCLNQPREDSFGTDGLTGISRTQNPWLGALNSNECLPMPCVGAQRVVTSAKKEIVSNQMLDGIEEGNCSKHNSLELDGDGSRYAKTVAVILRNSKPVLFFLTISRESSFVVWRRGLSTPKPFTGTPQTLLKKILMDRRWLHGGHMEKAWRPEGESGGSYLLSEMRREKLNEKFVVLRSLIPSISKVDKASILDDATRYLKQLERRVQELESCRETAELSGRDRRKQHPDVSERTSDNYIHREITDGRKASANKRKARDMDEAEAEHEHHCVEVSVTMKEKEVVVKMHCPWREYLLPEIVESMSNLHLDPLSVQSSTVDGMLAMTVKSKLRSTTVASPVMIKRSLQRVIGKCL</sequence>
<comment type="subcellular location">
    <subcellularLocation>
        <location evidence="1">Nucleus</location>
    </subcellularLocation>
</comment>
<keyword evidence="11" id="KW-1185">Reference proteome</keyword>
<evidence type="ECO:0000256" key="4">
    <source>
        <dbReference type="ARBA" id="ARBA00023159"/>
    </source>
</evidence>
<dbReference type="Pfam" id="PF22754">
    <property type="entry name" value="bHLH-TF_ACT-like_plant"/>
    <property type="match status" value="1"/>
</dbReference>
<dbReference type="InterPro" id="IPR011598">
    <property type="entry name" value="bHLH_dom"/>
</dbReference>
<dbReference type="FunCoup" id="A0A804L3X0">
    <property type="interactions" value="975"/>
</dbReference>
<dbReference type="PANTHER" id="PTHR46266">
    <property type="entry name" value="TRANSCRIPTION FACTOR TT8"/>
    <property type="match status" value="1"/>
</dbReference>
<dbReference type="InParanoid" id="A0A804L3X0"/>
<comment type="similarity">
    <text evidence="2">Belongs to the bHLH protein family.</text>
</comment>
<keyword evidence="3" id="KW-0805">Transcription regulation</keyword>
<dbReference type="PROSITE" id="PS50888">
    <property type="entry name" value="BHLH"/>
    <property type="match status" value="1"/>
</dbReference>
<keyword evidence="4" id="KW-0010">Activator</keyword>
<dbReference type="KEGG" id="mus:103970344"/>
<evidence type="ECO:0000313" key="11">
    <source>
        <dbReference type="Proteomes" id="UP000012960"/>
    </source>
</evidence>
<evidence type="ECO:0000256" key="6">
    <source>
        <dbReference type="ARBA" id="ARBA00023242"/>
    </source>
</evidence>
<evidence type="ECO:0000259" key="8">
    <source>
        <dbReference type="PROSITE" id="PS50888"/>
    </source>
</evidence>
<feature type="domain" description="BHLH" evidence="8">
    <location>
        <begin position="450"/>
        <end position="499"/>
    </location>
</feature>
<dbReference type="Gramene" id="Ma11_t03740.2">
    <property type="protein sequence ID" value="Ma11_p03740.2"/>
    <property type="gene ID" value="Ma11_g03740"/>
</dbReference>
<keyword evidence="6" id="KW-0539">Nucleus</keyword>
<proteinExistence type="inferred from homology"/>
<dbReference type="Gramene" id="Ma11_t03740.1">
    <property type="protein sequence ID" value="Ma11_p03740.1"/>
    <property type="gene ID" value="Ma11_g03740"/>
</dbReference>
<evidence type="ECO:0000256" key="7">
    <source>
        <dbReference type="SAM" id="MobiDB-lite"/>
    </source>
</evidence>
<evidence type="ECO:0000256" key="5">
    <source>
        <dbReference type="ARBA" id="ARBA00023163"/>
    </source>
</evidence>
<dbReference type="EnsemblPlants" id="Ma11_t03740.1">
    <property type="protein sequence ID" value="Ma11_p03740.1"/>
    <property type="gene ID" value="Ma11_g03740"/>
</dbReference>
<evidence type="ECO:0000313" key="9">
    <source>
        <dbReference type="EMBL" id="CAG1863466.1"/>
    </source>
</evidence>
<dbReference type="InterPro" id="IPR036638">
    <property type="entry name" value="HLH_DNA-bd_sf"/>
</dbReference>
<evidence type="ECO:0000256" key="2">
    <source>
        <dbReference type="ARBA" id="ARBA00005510"/>
    </source>
</evidence>
<evidence type="ECO:0000256" key="3">
    <source>
        <dbReference type="ARBA" id="ARBA00023015"/>
    </source>
</evidence>
<reference evidence="9" key="1">
    <citation type="submission" date="2021-03" db="EMBL/GenBank/DDBJ databases">
        <authorList>
            <consortium name="Genoscope - CEA"/>
            <person name="William W."/>
        </authorList>
    </citation>
    <scope>NUCLEOTIDE SEQUENCE</scope>
    <source>
        <strain evidence="9">Doubled-haploid Pahang</strain>
    </source>
</reference>
<feature type="region of interest" description="Disordered" evidence="7">
    <location>
        <begin position="510"/>
        <end position="532"/>
    </location>
</feature>
<dbReference type="OMA" id="VVCFPLM"/>
<dbReference type="GO" id="GO:0005634">
    <property type="term" value="C:nucleus"/>
    <property type="evidence" value="ECO:0007669"/>
    <property type="project" value="UniProtKB-SubCell"/>
</dbReference>
<evidence type="ECO:0000313" key="10">
    <source>
        <dbReference type="EnsemblPlants" id="Ma11_p03740.2"/>
    </source>
</evidence>
<dbReference type="PANTHER" id="PTHR46266:SF3">
    <property type="entry name" value="TRANSCRIPTION FACTOR EGL1"/>
    <property type="match status" value="1"/>
</dbReference>
<dbReference type="InterPro" id="IPR054502">
    <property type="entry name" value="bHLH-TF_ACT-like_plant"/>
</dbReference>
<dbReference type="SUPFAM" id="SSF47459">
    <property type="entry name" value="HLH, helix-loop-helix DNA-binding domain"/>
    <property type="match status" value="1"/>
</dbReference>
<dbReference type="EMBL" id="HG996475">
    <property type="protein sequence ID" value="CAG1863466.1"/>
    <property type="molecule type" value="Genomic_DNA"/>
</dbReference>
<dbReference type="Gene3D" id="4.10.280.10">
    <property type="entry name" value="Helix-loop-helix DNA-binding domain"/>
    <property type="match status" value="1"/>
</dbReference>
<gene>
    <name evidence="9" type="ORF">GSMUA_21620.1</name>
</gene>
<dbReference type="GO" id="GO:0046983">
    <property type="term" value="F:protein dimerization activity"/>
    <property type="evidence" value="ECO:0007669"/>
    <property type="project" value="InterPro"/>
</dbReference>
<name>A0A804L3X0_MUSAM</name>
<dbReference type="EnsemblPlants" id="Ma11_t03740.3">
    <property type="protein sequence ID" value="Ma11_p03740.3"/>
    <property type="gene ID" value="Ma11_g03740"/>
</dbReference>
<protein>
    <submittedName>
        <fullName evidence="9">(wild Malaysian banana) hypothetical protein</fullName>
    </submittedName>
</protein>
<dbReference type="OrthoDB" id="690068at2759"/>
<dbReference type="EnsemblPlants" id="Ma11_t03740.2">
    <property type="protein sequence ID" value="Ma11_p03740.2"/>
    <property type="gene ID" value="Ma11_g03740"/>
</dbReference>
<reference evidence="10" key="2">
    <citation type="submission" date="2021-05" db="UniProtKB">
        <authorList>
            <consortium name="EnsemblPlants"/>
        </authorList>
    </citation>
    <scope>IDENTIFICATION</scope>
    <source>
        <strain evidence="10">subsp. malaccensis</strain>
    </source>
</reference>
<dbReference type="Gramene" id="Ma11_t03740.3">
    <property type="protein sequence ID" value="Ma11_p03740.3"/>
    <property type="gene ID" value="Ma11_g03740"/>
</dbReference>
<accession>A0A804L3X0</accession>
<dbReference type="InterPro" id="IPR025610">
    <property type="entry name" value="MYC/MYB_N"/>
</dbReference>
<keyword evidence="5" id="KW-0804">Transcription</keyword>
<dbReference type="AlphaFoldDB" id="A0A804L3X0"/>
<dbReference type="SMART" id="SM00353">
    <property type="entry name" value="HLH"/>
    <property type="match status" value="1"/>
</dbReference>
<organism evidence="10 11">
    <name type="scientific">Musa acuminata subsp. malaccensis</name>
    <name type="common">Wild banana</name>
    <name type="synonym">Musa malaccensis</name>
    <dbReference type="NCBI Taxonomy" id="214687"/>
    <lineage>
        <taxon>Eukaryota</taxon>
        <taxon>Viridiplantae</taxon>
        <taxon>Streptophyta</taxon>
        <taxon>Embryophyta</taxon>
        <taxon>Tracheophyta</taxon>
        <taxon>Spermatophyta</taxon>
        <taxon>Magnoliopsida</taxon>
        <taxon>Liliopsida</taxon>
        <taxon>Zingiberales</taxon>
        <taxon>Musaceae</taxon>
        <taxon>Musa</taxon>
    </lineage>
</organism>